<dbReference type="OrthoDB" id="408631at2759"/>
<dbReference type="ESTHER" id="9euro-a0a0n1hvr3">
    <property type="family name" value="Fungal_carboxylesterase_lipase"/>
</dbReference>
<accession>A0A0N1HVR3</accession>
<dbReference type="GeneID" id="28738290"/>
<evidence type="ECO:0000256" key="2">
    <source>
        <dbReference type="ARBA" id="ARBA00022801"/>
    </source>
</evidence>
<dbReference type="InterPro" id="IPR019826">
    <property type="entry name" value="Carboxylesterase_B_AS"/>
</dbReference>
<sequence>MAGNGKEDAYRDDTAGRDGSTSTALDSSESKMGAINGTRILLIGWTPANWNSQSSLTLIYQNNLNGSDDVNHASAIVLDPMPPQAAASACGALNENLLSQVTVQNYSTDFVDSLSYLNWKYSTGPSYLIDGAVVTVEKDQLSISTNPQPGPVPVLCTQSSRDSRPQNSSATSSNLVNVASGGNTYVGYRNSKSFRFNGIRYADMPERFEYSNLYSGKGETINATVYGSQCLQSGGSVGSEDCLFLNIQTPYIPYAKHGPSQKQHLRPVFFWIHGGGFTGGTGQDPGTDGGNLASREDIVVVTINYRLSTLGFLAVPGTDIKGNYGIGDQIVALQWVQQNIASFGGDPKKITIGGSSAGAGSVRAMADSNLGGGVTLGLDGNYGTTYSDYLTIEESYNLTGIPLLNATDCLATTGNSSTTAQADCLRTANATILITGNDVARYVVQDGTIVTTPQLTLTAGGPNPESAYVPIMFGIAANDGASFSNIATSPISNLSEGLQVGLGIEASYADSIISSVYAAAVTKSFPAVYYYQFDRSRDGYNPNNLNESLVAGPVSAEYPYGDPTSPEYFRLHGSTGPWYTGNWDGVFRDDGDLWSVQLVASYLASFVKTGNANPSVEELTVRGAAYQKVLEAVNDFGAWNEVEEGEAAPVRFLDWPASSGEWVDLDQCKWLNYSLEYYLQ</sequence>
<evidence type="ECO:0000313" key="6">
    <source>
        <dbReference type="EMBL" id="KPI43985.1"/>
    </source>
</evidence>
<dbReference type="SUPFAM" id="SSF53474">
    <property type="entry name" value="alpha/beta-Hydrolases"/>
    <property type="match status" value="1"/>
</dbReference>
<keyword evidence="2 3" id="KW-0378">Hydrolase</keyword>
<feature type="compositionally biased region" description="Polar residues" evidence="4">
    <location>
        <begin position="156"/>
        <end position="175"/>
    </location>
</feature>
<dbReference type="InterPro" id="IPR002018">
    <property type="entry name" value="CarbesteraseB"/>
</dbReference>
<dbReference type="Proteomes" id="UP000038010">
    <property type="component" value="Unassembled WGS sequence"/>
</dbReference>
<dbReference type="PANTHER" id="PTHR43142:SF3">
    <property type="entry name" value="PUTATIVE (AFU_ORTHOLOGUE AFUA_3G09070)-RELATED"/>
    <property type="match status" value="1"/>
</dbReference>
<dbReference type="PANTHER" id="PTHR43142">
    <property type="entry name" value="CARBOXYLIC ESTER HYDROLASE"/>
    <property type="match status" value="1"/>
</dbReference>
<dbReference type="PROSITE" id="PS00122">
    <property type="entry name" value="CARBOXYLESTERASE_B_1"/>
    <property type="match status" value="1"/>
</dbReference>
<proteinExistence type="inferred from homology"/>
<protein>
    <recommendedName>
        <fullName evidence="3">Carboxylic ester hydrolase</fullName>
        <ecNumber evidence="3">3.1.1.-</ecNumber>
    </recommendedName>
</protein>
<comment type="caution">
    <text evidence="6">The sequence shown here is derived from an EMBL/GenBank/DDBJ whole genome shotgun (WGS) entry which is preliminary data.</text>
</comment>
<comment type="similarity">
    <text evidence="1 3">Belongs to the type-B carboxylesterase/lipase family.</text>
</comment>
<feature type="compositionally biased region" description="Basic and acidic residues" evidence="4">
    <location>
        <begin position="1"/>
        <end position="16"/>
    </location>
</feature>
<dbReference type="VEuPathDB" id="FungiDB:AB675_6142"/>
<evidence type="ECO:0000313" key="7">
    <source>
        <dbReference type="Proteomes" id="UP000038010"/>
    </source>
</evidence>
<feature type="region of interest" description="Disordered" evidence="4">
    <location>
        <begin position="143"/>
        <end position="175"/>
    </location>
</feature>
<dbReference type="STRING" id="1664694.A0A0N1HVR3"/>
<organism evidence="6 7">
    <name type="scientific">Cyphellophora attinorum</name>
    <dbReference type="NCBI Taxonomy" id="1664694"/>
    <lineage>
        <taxon>Eukaryota</taxon>
        <taxon>Fungi</taxon>
        <taxon>Dikarya</taxon>
        <taxon>Ascomycota</taxon>
        <taxon>Pezizomycotina</taxon>
        <taxon>Eurotiomycetes</taxon>
        <taxon>Chaetothyriomycetidae</taxon>
        <taxon>Chaetothyriales</taxon>
        <taxon>Cyphellophoraceae</taxon>
        <taxon>Cyphellophora</taxon>
    </lineage>
</organism>
<dbReference type="InterPro" id="IPR029058">
    <property type="entry name" value="AB_hydrolase_fold"/>
</dbReference>
<evidence type="ECO:0000256" key="3">
    <source>
        <dbReference type="RuleBase" id="RU361235"/>
    </source>
</evidence>
<dbReference type="Gene3D" id="3.40.50.1820">
    <property type="entry name" value="alpha/beta hydrolase"/>
    <property type="match status" value="1"/>
</dbReference>
<feature type="region of interest" description="Disordered" evidence="4">
    <location>
        <begin position="1"/>
        <end position="29"/>
    </location>
</feature>
<name>A0A0N1HVR3_9EURO</name>
<feature type="domain" description="Carboxylesterase type B" evidence="5">
    <location>
        <begin position="192"/>
        <end position="488"/>
    </location>
</feature>
<dbReference type="GO" id="GO:0016787">
    <property type="term" value="F:hydrolase activity"/>
    <property type="evidence" value="ECO:0007669"/>
    <property type="project" value="UniProtKB-KW"/>
</dbReference>
<evidence type="ECO:0000256" key="1">
    <source>
        <dbReference type="ARBA" id="ARBA00005964"/>
    </source>
</evidence>
<gene>
    <name evidence="6" type="ORF">AB675_6142</name>
</gene>
<dbReference type="EC" id="3.1.1.-" evidence="3"/>
<dbReference type="AlphaFoldDB" id="A0A0N1HVR3"/>
<dbReference type="Pfam" id="PF00135">
    <property type="entry name" value="COesterase"/>
    <property type="match status" value="1"/>
</dbReference>
<reference evidence="6 7" key="1">
    <citation type="submission" date="2015-06" db="EMBL/GenBank/DDBJ databases">
        <title>Draft genome of the ant-associated black yeast Phialophora attae CBS 131958.</title>
        <authorList>
            <person name="Moreno L.F."/>
            <person name="Stielow B.J."/>
            <person name="de Hoog S."/>
            <person name="Vicente V.A."/>
            <person name="Weiss V.A."/>
            <person name="de Vries M."/>
            <person name="Cruz L.M."/>
            <person name="Souza E.M."/>
        </authorList>
    </citation>
    <scope>NUCLEOTIDE SEQUENCE [LARGE SCALE GENOMIC DNA]</scope>
    <source>
        <strain evidence="6 7">CBS 131958</strain>
    </source>
</reference>
<keyword evidence="7" id="KW-1185">Reference proteome</keyword>
<dbReference type="RefSeq" id="XP_018003948.1">
    <property type="nucleotide sequence ID" value="XM_018146410.1"/>
</dbReference>
<dbReference type="EMBL" id="LFJN01000004">
    <property type="protein sequence ID" value="KPI43985.1"/>
    <property type="molecule type" value="Genomic_DNA"/>
</dbReference>
<evidence type="ECO:0000256" key="4">
    <source>
        <dbReference type="SAM" id="MobiDB-lite"/>
    </source>
</evidence>
<evidence type="ECO:0000259" key="5">
    <source>
        <dbReference type="Pfam" id="PF00135"/>
    </source>
</evidence>